<dbReference type="Proteomes" id="UP001283361">
    <property type="component" value="Unassembled WGS sequence"/>
</dbReference>
<keyword evidence="3" id="KW-1185">Reference proteome</keyword>
<dbReference type="EMBL" id="JAWDGP010003191">
    <property type="protein sequence ID" value="KAK3776664.1"/>
    <property type="molecule type" value="Genomic_DNA"/>
</dbReference>
<name>A0AAE0ZVZ1_9GAST</name>
<accession>A0AAE0ZVZ1</accession>
<reference evidence="2" key="1">
    <citation type="journal article" date="2023" name="G3 (Bethesda)">
        <title>A reference genome for the long-term kleptoplast-retaining sea slug Elysia crispata morphotype clarki.</title>
        <authorList>
            <person name="Eastman K.E."/>
            <person name="Pendleton A.L."/>
            <person name="Shaikh M.A."/>
            <person name="Suttiyut T."/>
            <person name="Ogas R."/>
            <person name="Tomko P."/>
            <person name="Gavelis G."/>
            <person name="Widhalm J.R."/>
            <person name="Wisecaver J.H."/>
        </authorList>
    </citation>
    <scope>NUCLEOTIDE SEQUENCE</scope>
    <source>
        <strain evidence="2">ECLA1</strain>
    </source>
</reference>
<dbReference type="AlphaFoldDB" id="A0AAE0ZVZ1"/>
<evidence type="ECO:0000313" key="3">
    <source>
        <dbReference type="Proteomes" id="UP001283361"/>
    </source>
</evidence>
<gene>
    <name evidence="2" type="ORF">RRG08_014985</name>
</gene>
<proteinExistence type="predicted"/>
<evidence type="ECO:0000256" key="1">
    <source>
        <dbReference type="SAM" id="MobiDB-lite"/>
    </source>
</evidence>
<feature type="region of interest" description="Disordered" evidence="1">
    <location>
        <begin position="48"/>
        <end position="68"/>
    </location>
</feature>
<protein>
    <submittedName>
        <fullName evidence="2">Uncharacterized protein</fullName>
    </submittedName>
</protein>
<comment type="caution">
    <text evidence="2">The sequence shown here is derived from an EMBL/GenBank/DDBJ whole genome shotgun (WGS) entry which is preliminary data.</text>
</comment>
<organism evidence="2 3">
    <name type="scientific">Elysia crispata</name>
    <name type="common">lettuce slug</name>
    <dbReference type="NCBI Taxonomy" id="231223"/>
    <lineage>
        <taxon>Eukaryota</taxon>
        <taxon>Metazoa</taxon>
        <taxon>Spiralia</taxon>
        <taxon>Lophotrochozoa</taxon>
        <taxon>Mollusca</taxon>
        <taxon>Gastropoda</taxon>
        <taxon>Heterobranchia</taxon>
        <taxon>Euthyneura</taxon>
        <taxon>Panpulmonata</taxon>
        <taxon>Sacoglossa</taxon>
        <taxon>Placobranchoidea</taxon>
        <taxon>Plakobranchidae</taxon>
        <taxon>Elysia</taxon>
    </lineage>
</organism>
<sequence>MESRRRCGENKRVVRADRVGSCLLHYVHIAYPIYSIKLTQIGLQTRTRNKGVGKSEGDHSSPRPLTDSGRVTRFVEVSDWGAVIPARGGTTGPQLSVAVERRGLPGLAHWPPLRAVLVVYSRECML</sequence>
<evidence type="ECO:0000313" key="2">
    <source>
        <dbReference type="EMBL" id="KAK3776664.1"/>
    </source>
</evidence>